<dbReference type="InterPro" id="IPR051906">
    <property type="entry name" value="TolC-like"/>
</dbReference>
<evidence type="ECO:0000313" key="11">
    <source>
        <dbReference type="Proteomes" id="UP000672934"/>
    </source>
</evidence>
<dbReference type="Proteomes" id="UP000672934">
    <property type="component" value="Unassembled WGS sequence"/>
</dbReference>
<dbReference type="RefSeq" id="WP_211950435.1">
    <property type="nucleotide sequence ID" value="NZ_CAJPUY010000027.1"/>
</dbReference>
<name>A0A916J0V2_9BURK</name>
<sequence>MGKTSCRLARVLLWAAVLLPAVAGAQALPQAVEQAVQTNPEVLAAGSRRLAADEALKQARAGYLPRVDVSAATGRVRLDSHNTRLMGLADSSYASNAAGATITQMLFDGFATSSDVDRQGARIDGAAYRVGATAEDIALRTVAVYMEVLRRQETVAIAMANVEVHQHIHEQIRTGAENGVLRRADLYQAESRLAQAQASLRAEQGSLQEAMVSYLRVVGAPPRDLLRPSSLAGALPATEGEAMRVAYASHPSLNAGQADIAEAQAARSQAKAAMWPRLDLEVSMNRDRDRVLGTTDERSVMLRLRYNVFHGNADKARINEAGYVVQEAEQNLDRVRRQVQEGVSLAYNAYLTARDRVVILAQYVESSDATRVSYGKQFRIGQRSLLDLLNAENEYFGARTAYVTSQYTEIASQYRILAGMGLLLATLQVSLPQEGVVRIGQR</sequence>
<dbReference type="Pfam" id="PF02321">
    <property type="entry name" value="OEP"/>
    <property type="match status" value="2"/>
</dbReference>
<protein>
    <submittedName>
        <fullName evidence="10">Outer membrane efflux protein BepC</fullName>
    </submittedName>
</protein>
<keyword evidence="5" id="KW-0812">Transmembrane</keyword>
<dbReference type="InterPro" id="IPR003423">
    <property type="entry name" value="OMP_efflux"/>
</dbReference>
<keyword evidence="9" id="KW-0732">Signal</keyword>
<keyword evidence="6" id="KW-0472">Membrane</keyword>
<keyword evidence="4" id="KW-1134">Transmembrane beta strand</keyword>
<evidence type="ECO:0000256" key="4">
    <source>
        <dbReference type="ARBA" id="ARBA00022452"/>
    </source>
</evidence>
<feature type="signal peptide" evidence="9">
    <location>
        <begin position="1"/>
        <end position="27"/>
    </location>
</feature>
<comment type="caution">
    <text evidence="10">The sequence shown here is derived from an EMBL/GenBank/DDBJ whole genome shotgun (WGS) entry which is preliminary data.</text>
</comment>
<keyword evidence="7" id="KW-0998">Cell outer membrane</keyword>
<accession>A0A916J0V2</accession>
<evidence type="ECO:0000256" key="1">
    <source>
        <dbReference type="ARBA" id="ARBA00004442"/>
    </source>
</evidence>
<keyword evidence="3" id="KW-0813">Transport</keyword>
<organism evidence="10 11">
    <name type="scientific">Cupriavidus yeoncheonensis</name>
    <dbReference type="NCBI Taxonomy" id="1462994"/>
    <lineage>
        <taxon>Bacteria</taxon>
        <taxon>Pseudomonadati</taxon>
        <taxon>Pseudomonadota</taxon>
        <taxon>Betaproteobacteria</taxon>
        <taxon>Burkholderiales</taxon>
        <taxon>Burkholderiaceae</taxon>
        <taxon>Cupriavidus</taxon>
    </lineage>
</organism>
<dbReference type="PANTHER" id="PTHR30026">
    <property type="entry name" value="OUTER MEMBRANE PROTEIN TOLC"/>
    <property type="match status" value="1"/>
</dbReference>
<dbReference type="AlphaFoldDB" id="A0A916J0V2"/>
<comment type="subcellular location">
    <subcellularLocation>
        <location evidence="1">Cell outer membrane</location>
    </subcellularLocation>
</comment>
<feature type="coiled-coil region" evidence="8">
    <location>
        <begin position="318"/>
        <end position="345"/>
    </location>
</feature>
<dbReference type="NCBIfam" id="TIGR01844">
    <property type="entry name" value="type_I_sec_TolC"/>
    <property type="match status" value="1"/>
</dbReference>
<dbReference type="PANTHER" id="PTHR30026:SF22">
    <property type="entry name" value="OUTER MEMBRANE EFFLUX PROTEIN"/>
    <property type="match status" value="1"/>
</dbReference>
<evidence type="ECO:0000256" key="5">
    <source>
        <dbReference type="ARBA" id="ARBA00022692"/>
    </source>
</evidence>
<dbReference type="GO" id="GO:0015288">
    <property type="term" value="F:porin activity"/>
    <property type="evidence" value="ECO:0007669"/>
    <property type="project" value="TreeGrafter"/>
</dbReference>
<keyword evidence="11" id="KW-1185">Reference proteome</keyword>
<gene>
    <name evidence="10" type="primary">bepC</name>
    <name evidence="10" type="ORF">LMG31506_05600</name>
</gene>
<reference evidence="10" key="1">
    <citation type="submission" date="2021-03" db="EMBL/GenBank/DDBJ databases">
        <authorList>
            <person name="Peeters C."/>
        </authorList>
    </citation>
    <scope>NUCLEOTIDE SEQUENCE</scope>
    <source>
        <strain evidence="10">LMG 31506</strain>
    </source>
</reference>
<dbReference type="EMBL" id="CAJPUY010000027">
    <property type="protein sequence ID" value="CAG2156094.1"/>
    <property type="molecule type" value="Genomic_DNA"/>
</dbReference>
<comment type="similarity">
    <text evidence="2">Belongs to the outer membrane factor (OMF) (TC 1.B.17) family.</text>
</comment>
<evidence type="ECO:0000256" key="8">
    <source>
        <dbReference type="SAM" id="Coils"/>
    </source>
</evidence>
<evidence type="ECO:0000256" key="6">
    <source>
        <dbReference type="ARBA" id="ARBA00023136"/>
    </source>
</evidence>
<evidence type="ECO:0000256" key="2">
    <source>
        <dbReference type="ARBA" id="ARBA00007613"/>
    </source>
</evidence>
<keyword evidence="8" id="KW-0175">Coiled coil</keyword>
<dbReference type="SUPFAM" id="SSF56954">
    <property type="entry name" value="Outer membrane efflux proteins (OEP)"/>
    <property type="match status" value="1"/>
</dbReference>
<evidence type="ECO:0000256" key="9">
    <source>
        <dbReference type="SAM" id="SignalP"/>
    </source>
</evidence>
<dbReference type="GO" id="GO:0015562">
    <property type="term" value="F:efflux transmembrane transporter activity"/>
    <property type="evidence" value="ECO:0007669"/>
    <property type="project" value="InterPro"/>
</dbReference>
<evidence type="ECO:0000313" key="10">
    <source>
        <dbReference type="EMBL" id="CAG2156094.1"/>
    </source>
</evidence>
<dbReference type="GO" id="GO:1990281">
    <property type="term" value="C:efflux pump complex"/>
    <property type="evidence" value="ECO:0007669"/>
    <property type="project" value="TreeGrafter"/>
</dbReference>
<proteinExistence type="inferred from homology"/>
<dbReference type="Gene3D" id="1.20.1600.10">
    <property type="entry name" value="Outer membrane efflux proteins (OEP)"/>
    <property type="match status" value="1"/>
</dbReference>
<evidence type="ECO:0000256" key="7">
    <source>
        <dbReference type="ARBA" id="ARBA00023237"/>
    </source>
</evidence>
<dbReference type="GO" id="GO:0009279">
    <property type="term" value="C:cell outer membrane"/>
    <property type="evidence" value="ECO:0007669"/>
    <property type="project" value="UniProtKB-SubCell"/>
</dbReference>
<feature type="chain" id="PRO_5036929565" evidence="9">
    <location>
        <begin position="28"/>
        <end position="442"/>
    </location>
</feature>
<evidence type="ECO:0000256" key="3">
    <source>
        <dbReference type="ARBA" id="ARBA00022448"/>
    </source>
</evidence>
<dbReference type="InterPro" id="IPR010130">
    <property type="entry name" value="T1SS_OMP_TolC"/>
</dbReference>